<dbReference type="EMBL" id="CAJVPT010007246">
    <property type="protein sequence ID" value="CAG8539348.1"/>
    <property type="molecule type" value="Genomic_DNA"/>
</dbReference>
<comment type="caution">
    <text evidence="1">The sequence shown here is derived from an EMBL/GenBank/DDBJ whole genome shotgun (WGS) entry which is preliminary data.</text>
</comment>
<dbReference type="Proteomes" id="UP000789525">
    <property type="component" value="Unassembled WGS sequence"/>
</dbReference>
<sequence length="312" mass="35247">MTVGPCLIVTISVAALLVVLVSFSTADVGKSLQQAISPHSGYPVWHPPIEDFDPQLYDTAIFFNLISEVLSTYFIFKWVTSSEKKHATYFVLDDTRTATTDKFNYLLGAYCLFTSINAVGGRLTSNTSVGWLGFYVFLVSALCLLLKWPYDAAWFKMQGLCSDFALFAQFVRMYVTTKRHLRDGHSERRPLNNNVDAAETAVELHHPPENSGIVHPYQILFLVVASFFHILGNILINEFFIPFSISYLLFFLTYSITYPTYAYFVYLTYNSPSIHQNKLIYLPDTAGWKVATVTISAITLSLLTMRLAVLTQ</sequence>
<protein>
    <submittedName>
        <fullName evidence="1">5689_t:CDS:1</fullName>
    </submittedName>
</protein>
<evidence type="ECO:0000313" key="1">
    <source>
        <dbReference type="EMBL" id="CAG8539348.1"/>
    </source>
</evidence>
<name>A0ACA9LQ54_9GLOM</name>
<organism evidence="1 2">
    <name type="scientific">Acaulospora colombiana</name>
    <dbReference type="NCBI Taxonomy" id="27376"/>
    <lineage>
        <taxon>Eukaryota</taxon>
        <taxon>Fungi</taxon>
        <taxon>Fungi incertae sedis</taxon>
        <taxon>Mucoromycota</taxon>
        <taxon>Glomeromycotina</taxon>
        <taxon>Glomeromycetes</taxon>
        <taxon>Diversisporales</taxon>
        <taxon>Acaulosporaceae</taxon>
        <taxon>Acaulospora</taxon>
    </lineage>
</organism>
<proteinExistence type="predicted"/>
<evidence type="ECO:0000313" key="2">
    <source>
        <dbReference type="Proteomes" id="UP000789525"/>
    </source>
</evidence>
<accession>A0ACA9LQ54</accession>
<keyword evidence="2" id="KW-1185">Reference proteome</keyword>
<gene>
    <name evidence="1" type="ORF">ACOLOM_LOCUS4408</name>
</gene>
<reference evidence="1" key="1">
    <citation type="submission" date="2021-06" db="EMBL/GenBank/DDBJ databases">
        <authorList>
            <person name="Kallberg Y."/>
            <person name="Tangrot J."/>
            <person name="Rosling A."/>
        </authorList>
    </citation>
    <scope>NUCLEOTIDE SEQUENCE</scope>
    <source>
        <strain evidence="1">CL356</strain>
    </source>
</reference>